<dbReference type="PANTHER" id="PTHR42844">
    <property type="entry name" value="DIHYDRONEOPTERIN ALDOLASE 1-RELATED"/>
    <property type="match status" value="1"/>
</dbReference>
<evidence type="ECO:0000256" key="4">
    <source>
        <dbReference type="ARBA" id="ARBA00044039"/>
    </source>
</evidence>
<dbReference type="GO" id="GO:0006760">
    <property type="term" value="P:folic acid-containing compound metabolic process"/>
    <property type="evidence" value="ECO:0007669"/>
    <property type="project" value="InterPro"/>
</dbReference>
<sequence length="123" mass="13903">MITNNNIATINIINLRLRTFIGFNPEEMTKQQDIVINAEIKYPAGKACQTDEEAQALNYKTITKKMISHVEDGHFKLLEKLTADLLDICLEPKLVQYAKVTVEKPHALRFADSVSLTLEATKD</sequence>
<evidence type="ECO:0000256" key="6">
    <source>
        <dbReference type="ARBA" id="ARBA00044306"/>
    </source>
</evidence>
<dbReference type="NCBIfam" id="TIGR00526">
    <property type="entry name" value="folB_dom"/>
    <property type="match status" value="1"/>
</dbReference>
<evidence type="ECO:0000256" key="1">
    <source>
        <dbReference type="ARBA" id="ARBA00005708"/>
    </source>
</evidence>
<dbReference type="NCBIfam" id="NF008418">
    <property type="entry name" value="PRK11245.1"/>
    <property type="match status" value="1"/>
</dbReference>
<dbReference type="PANTHER" id="PTHR42844:SF10">
    <property type="entry name" value="DIHYDRONEOPTERIN TRIPHOSPHATE 2'-EPIMERASE"/>
    <property type="match status" value="1"/>
</dbReference>
<dbReference type="AlphaFoldDB" id="A0A1I0H9V4"/>
<dbReference type="GO" id="GO:0008719">
    <property type="term" value="F:dihydroneopterin triphosphate 2'-epimerase activity"/>
    <property type="evidence" value="ECO:0007669"/>
    <property type="project" value="UniProtKB-EC"/>
</dbReference>
<feature type="domain" description="Dihydroneopterin aldolase/epimerase" evidence="7">
    <location>
        <begin position="10"/>
        <end position="120"/>
    </location>
</feature>
<dbReference type="SMART" id="SM00905">
    <property type="entry name" value="FolB"/>
    <property type="match status" value="1"/>
</dbReference>
<accession>A0A1I0H9V4</accession>
<dbReference type="EMBL" id="FOHK01000015">
    <property type="protein sequence ID" value="SET80422.1"/>
    <property type="molecule type" value="Genomic_DNA"/>
</dbReference>
<dbReference type="Pfam" id="PF02152">
    <property type="entry name" value="FolB"/>
    <property type="match status" value="1"/>
</dbReference>
<organism evidence="8 9">
    <name type="scientific">Thalassotalea agarivorans</name>
    <name type="common">Thalassomonas agarivorans</name>
    <dbReference type="NCBI Taxonomy" id="349064"/>
    <lineage>
        <taxon>Bacteria</taxon>
        <taxon>Pseudomonadati</taxon>
        <taxon>Pseudomonadota</taxon>
        <taxon>Gammaproteobacteria</taxon>
        <taxon>Alteromonadales</taxon>
        <taxon>Colwelliaceae</taxon>
        <taxon>Thalassotalea</taxon>
    </lineage>
</organism>
<dbReference type="InterPro" id="IPR006157">
    <property type="entry name" value="FolB_dom"/>
</dbReference>
<dbReference type="STRING" id="349064.SAMN05660429_02726"/>
<evidence type="ECO:0000256" key="3">
    <source>
        <dbReference type="ARBA" id="ARBA00043806"/>
    </source>
</evidence>
<comment type="catalytic activity">
    <reaction evidence="3">
        <text>7,8-dihydroneopterin 3'-triphosphate = 7,8-dihydromonapterin 3'-triphosphate</text>
        <dbReference type="Rhea" id="RHEA:28346"/>
        <dbReference type="ChEBI" id="CHEBI:58462"/>
        <dbReference type="ChEBI" id="CHEBI:61186"/>
        <dbReference type="EC" id="5.1.99.7"/>
    </reaction>
</comment>
<dbReference type="EC" id="5.1.99.7" evidence="4"/>
<dbReference type="InterPro" id="IPR006156">
    <property type="entry name" value="Dihydroneopterin_aldolase"/>
</dbReference>
<dbReference type="Gene3D" id="3.30.1130.10">
    <property type="match status" value="1"/>
</dbReference>
<proteinExistence type="inferred from homology"/>
<evidence type="ECO:0000256" key="2">
    <source>
        <dbReference type="ARBA" id="ARBA00023235"/>
    </source>
</evidence>
<evidence type="ECO:0000259" key="7">
    <source>
        <dbReference type="SMART" id="SM00905"/>
    </source>
</evidence>
<evidence type="ECO:0000256" key="5">
    <source>
        <dbReference type="ARBA" id="ARBA00044197"/>
    </source>
</evidence>
<dbReference type="InterPro" id="IPR043133">
    <property type="entry name" value="GTP-CH-I_C/QueF"/>
</dbReference>
<comment type="similarity">
    <text evidence="1">Belongs to the DHNA family.</text>
</comment>
<protein>
    <recommendedName>
        <fullName evidence="5">Dihydroneopterin triphosphate 2'-epimerase</fullName>
        <ecNumber evidence="4">5.1.99.7</ecNumber>
    </recommendedName>
    <alternativeName>
        <fullName evidence="6">D-erythro-7,8-dihydroneopterin triphosphate epimerase</fullName>
    </alternativeName>
</protein>
<dbReference type="GO" id="GO:0005829">
    <property type="term" value="C:cytosol"/>
    <property type="evidence" value="ECO:0007669"/>
    <property type="project" value="TreeGrafter"/>
</dbReference>
<dbReference type="RefSeq" id="WP_093331616.1">
    <property type="nucleotide sequence ID" value="NZ_AP027363.1"/>
</dbReference>
<keyword evidence="2" id="KW-0413">Isomerase</keyword>
<dbReference type="GO" id="GO:0004150">
    <property type="term" value="F:dihydroneopterin aldolase activity"/>
    <property type="evidence" value="ECO:0007669"/>
    <property type="project" value="InterPro"/>
</dbReference>
<name>A0A1I0H9V4_THASX</name>
<gene>
    <name evidence="8" type="ORF">SAMN05660429_02726</name>
</gene>
<dbReference type="OrthoDB" id="1121389at2"/>
<dbReference type="Proteomes" id="UP000199308">
    <property type="component" value="Unassembled WGS sequence"/>
</dbReference>
<evidence type="ECO:0000313" key="8">
    <source>
        <dbReference type="EMBL" id="SET80422.1"/>
    </source>
</evidence>
<keyword evidence="9" id="KW-1185">Reference proteome</keyword>
<dbReference type="SUPFAM" id="SSF55620">
    <property type="entry name" value="Tetrahydrobiopterin biosynthesis enzymes-like"/>
    <property type="match status" value="1"/>
</dbReference>
<reference evidence="8 9" key="1">
    <citation type="submission" date="2016-10" db="EMBL/GenBank/DDBJ databases">
        <authorList>
            <person name="de Groot N.N."/>
        </authorList>
    </citation>
    <scope>NUCLEOTIDE SEQUENCE [LARGE SCALE GENOMIC DNA]</scope>
    <source>
        <strain evidence="8 9">DSM 19706</strain>
    </source>
</reference>
<evidence type="ECO:0000313" key="9">
    <source>
        <dbReference type="Proteomes" id="UP000199308"/>
    </source>
</evidence>